<sequence>MPHQLSITIRLLTVVVGVVLLLLLATSTGQCAGGTNTQLHTTNGKSPQGEVANNGRDEPPAVNTSLDGHALSGMMTFEQFKTKYSKKYKSPEAETKAGAIFLANALRAARSQMQFRLKKALAFERVNAYSDTLRYDFEDNLTPPRQNFDPVAMVQLLMERVKPHKKPDLNRSNMEDYFEGTLDYFMRETWQFINEKRRIPYKNTVEYHPELADEILVDHRKSGCLNEVRDQGDACGACYVFATVALYEWAHCMRNKPRRQAIKFSEQFIIDCGHYAGMGGCKNAEPVYKVGRFVDKFGLKALDDYSEYSDAQHTCPYKLEVSGGDKSSTSDKRQPQEKKKKFITDHGAATTTIRLDKPELDFILPYVEDMDKHLKDGPLIVVIFNSNIFQQYGGGLDDGTGCKKDGRLHSVLIVGSGRQNGHEYWLIRNSYGREWGEQGYYKLRKDTMCIYNDDLVVKLKTPPTGVSTAGYTGEGPQA</sequence>
<keyword evidence="3" id="KW-0732">Signal</keyword>
<feature type="compositionally biased region" description="Polar residues" evidence="2">
    <location>
        <begin position="33"/>
        <end position="46"/>
    </location>
</feature>
<dbReference type="Pfam" id="PF00112">
    <property type="entry name" value="Peptidase_C1"/>
    <property type="match status" value="1"/>
</dbReference>
<evidence type="ECO:0000259" key="5">
    <source>
        <dbReference type="SMART" id="SM00848"/>
    </source>
</evidence>
<dbReference type="InterPro" id="IPR039417">
    <property type="entry name" value="Peptidase_C1A_papain-like"/>
</dbReference>
<feature type="region of interest" description="Disordered" evidence="2">
    <location>
        <begin position="321"/>
        <end position="343"/>
    </location>
</feature>
<dbReference type="SUPFAM" id="SSF54001">
    <property type="entry name" value="Cysteine proteinases"/>
    <property type="match status" value="1"/>
</dbReference>
<proteinExistence type="inferred from homology"/>
<dbReference type="InterPro" id="IPR000668">
    <property type="entry name" value="Peptidase_C1A_C"/>
</dbReference>
<dbReference type="EMBL" id="GGYP01005309">
    <property type="protein sequence ID" value="MDE50080.1"/>
    <property type="molecule type" value="Transcribed_RNA"/>
</dbReference>
<reference evidence="6" key="1">
    <citation type="submission" date="2018-10" db="EMBL/GenBank/DDBJ databases">
        <title>Transcriptome assembly of Aceria tosichella (Wheat curl mite) Type 2.</title>
        <authorList>
            <person name="Scully E.D."/>
            <person name="Geib S.M."/>
            <person name="Palmer N.A."/>
            <person name="Gupta A.K."/>
            <person name="Sarath G."/>
            <person name="Tatineni S."/>
        </authorList>
    </citation>
    <scope>NUCLEOTIDE SEQUENCE</scope>
    <source>
        <strain evidence="6">LincolnNE</strain>
    </source>
</reference>
<dbReference type="InterPro" id="IPR038765">
    <property type="entry name" value="Papain-like_cys_pep_sf"/>
</dbReference>
<evidence type="ECO:0000259" key="4">
    <source>
        <dbReference type="SMART" id="SM00645"/>
    </source>
</evidence>
<dbReference type="Gene3D" id="3.90.70.10">
    <property type="entry name" value="Cysteine proteinases"/>
    <property type="match status" value="1"/>
</dbReference>
<evidence type="ECO:0000256" key="3">
    <source>
        <dbReference type="SAM" id="SignalP"/>
    </source>
</evidence>
<dbReference type="InterPro" id="IPR013128">
    <property type="entry name" value="Peptidase_C1A"/>
</dbReference>
<feature type="compositionally biased region" description="Basic and acidic residues" evidence="2">
    <location>
        <begin position="328"/>
        <end position="337"/>
    </location>
</feature>
<dbReference type="CDD" id="cd02248">
    <property type="entry name" value="Peptidase_C1A"/>
    <property type="match status" value="1"/>
</dbReference>
<organism evidence="6">
    <name type="scientific">Aceria tosichella</name>
    <name type="common">wheat curl mite</name>
    <dbReference type="NCBI Taxonomy" id="561515"/>
    <lineage>
        <taxon>Eukaryota</taxon>
        <taxon>Metazoa</taxon>
        <taxon>Ecdysozoa</taxon>
        <taxon>Arthropoda</taxon>
        <taxon>Chelicerata</taxon>
        <taxon>Arachnida</taxon>
        <taxon>Acari</taxon>
        <taxon>Acariformes</taxon>
        <taxon>Trombidiformes</taxon>
        <taxon>Prostigmata</taxon>
        <taxon>Eupodina</taxon>
        <taxon>Eriophyoidea</taxon>
        <taxon>Eriophyidae</taxon>
        <taxon>Eriophyinae</taxon>
        <taxon>Aceriini</taxon>
        <taxon>Aceria</taxon>
    </lineage>
</organism>
<evidence type="ECO:0000256" key="1">
    <source>
        <dbReference type="ARBA" id="ARBA00008455"/>
    </source>
</evidence>
<dbReference type="PANTHER" id="PTHR12411">
    <property type="entry name" value="CYSTEINE PROTEASE FAMILY C1-RELATED"/>
    <property type="match status" value="1"/>
</dbReference>
<evidence type="ECO:0000313" key="6">
    <source>
        <dbReference type="EMBL" id="MDE50080.1"/>
    </source>
</evidence>
<feature type="domain" description="Cathepsin propeptide inhibitor" evidence="5">
    <location>
        <begin position="77"/>
        <end position="137"/>
    </location>
</feature>
<evidence type="ECO:0000256" key="2">
    <source>
        <dbReference type="SAM" id="MobiDB-lite"/>
    </source>
</evidence>
<name>A0A6G1SJJ6_9ACAR</name>
<accession>A0A6G1SJJ6</accession>
<dbReference type="GO" id="GO:0006508">
    <property type="term" value="P:proteolysis"/>
    <property type="evidence" value="ECO:0007669"/>
    <property type="project" value="InterPro"/>
</dbReference>
<comment type="similarity">
    <text evidence="1">Belongs to the peptidase C1 family.</text>
</comment>
<dbReference type="SMART" id="SM00848">
    <property type="entry name" value="Inhibitor_I29"/>
    <property type="match status" value="1"/>
</dbReference>
<dbReference type="InterPro" id="IPR013201">
    <property type="entry name" value="Prot_inhib_I29"/>
</dbReference>
<dbReference type="SMART" id="SM00645">
    <property type="entry name" value="Pept_C1"/>
    <property type="match status" value="1"/>
</dbReference>
<feature type="region of interest" description="Disordered" evidence="2">
    <location>
        <begin position="33"/>
        <end position="60"/>
    </location>
</feature>
<feature type="domain" description="Peptidase C1A papain C-terminal" evidence="4">
    <location>
        <begin position="211"/>
        <end position="459"/>
    </location>
</feature>
<gene>
    <name evidence="6" type="primary">CATLL_4</name>
    <name evidence="6" type="ORF">g.10725</name>
</gene>
<dbReference type="GO" id="GO:0008234">
    <property type="term" value="F:cysteine-type peptidase activity"/>
    <property type="evidence" value="ECO:0007669"/>
    <property type="project" value="InterPro"/>
</dbReference>
<protein>
    <submittedName>
        <fullName evidence="6">Cathepsin L-like proteinase</fullName>
    </submittedName>
</protein>
<dbReference type="AlphaFoldDB" id="A0A6G1SJJ6"/>
<feature type="signal peptide" evidence="3">
    <location>
        <begin position="1"/>
        <end position="29"/>
    </location>
</feature>
<feature type="chain" id="PRO_5026295021" evidence="3">
    <location>
        <begin position="30"/>
        <end position="478"/>
    </location>
</feature>